<evidence type="ECO:0000256" key="1">
    <source>
        <dbReference type="ARBA" id="ARBA00005187"/>
    </source>
</evidence>
<evidence type="ECO:0000259" key="5">
    <source>
        <dbReference type="Pfam" id="PF13537"/>
    </source>
</evidence>
<evidence type="ECO:0000313" key="7">
    <source>
        <dbReference type="Proteomes" id="UP001206013"/>
    </source>
</evidence>
<feature type="domain" description="Glutamine amidotransferase type-2" evidence="5">
    <location>
        <begin position="2"/>
        <end position="38"/>
    </location>
</feature>
<feature type="non-terminal residue" evidence="6">
    <location>
        <position position="1"/>
    </location>
</feature>
<keyword evidence="3" id="KW-0028">Amino-acid biosynthesis</keyword>
<evidence type="ECO:0000256" key="2">
    <source>
        <dbReference type="ARBA" id="ARBA00012737"/>
    </source>
</evidence>
<name>A0AAW5JYI7_BIFAD</name>
<evidence type="ECO:0000256" key="3">
    <source>
        <dbReference type="ARBA" id="ARBA00022888"/>
    </source>
</evidence>
<dbReference type="Gene3D" id="3.60.20.10">
    <property type="entry name" value="Glutamine Phosphoribosylpyrophosphate, subunit 1, domain 1"/>
    <property type="match status" value="1"/>
</dbReference>
<feature type="non-terminal residue" evidence="6">
    <location>
        <position position="79"/>
    </location>
</feature>
<comment type="catalytic activity">
    <reaction evidence="4">
        <text>L-aspartate + L-glutamine + ATP + H2O = L-asparagine + L-glutamate + AMP + diphosphate + H(+)</text>
        <dbReference type="Rhea" id="RHEA:12228"/>
        <dbReference type="ChEBI" id="CHEBI:15377"/>
        <dbReference type="ChEBI" id="CHEBI:15378"/>
        <dbReference type="ChEBI" id="CHEBI:29985"/>
        <dbReference type="ChEBI" id="CHEBI:29991"/>
        <dbReference type="ChEBI" id="CHEBI:30616"/>
        <dbReference type="ChEBI" id="CHEBI:33019"/>
        <dbReference type="ChEBI" id="CHEBI:58048"/>
        <dbReference type="ChEBI" id="CHEBI:58359"/>
        <dbReference type="ChEBI" id="CHEBI:456215"/>
        <dbReference type="EC" id="6.3.5.4"/>
    </reaction>
</comment>
<dbReference type="InterPro" id="IPR029055">
    <property type="entry name" value="Ntn_hydrolases_N"/>
</dbReference>
<comment type="caution">
    <text evidence="6">The sequence shown here is derived from an EMBL/GenBank/DDBJ whole genome shotgun (WGS) entry which is preliminary data.</text>
</comment>
<proteinExistence type="predicted"/>
<gene>
    <name evidence="6" type="ORF">NE692_11260</name>
</gene>
<accession>A0AAW5JYI7</accession>
<dbReference type="EC" id="6.3.5.4" evidence="2"/>
<dbReference type="PANTHER" id="PTHR43284">
    <property type="entry name" value="ASPARAGINE SYNTHETASE (GLUTAMINE-HYDROLYZING)"/>
    <property type="match status" value="1"/>
</dbReference>
<evidence type="ECO:0000256" key="4">
    <source>
        <dbReference type="ARBA" id="ARBA00048741"/>
    </source>
</evidence>
<dbReference type="InterPro" id="IPR017932">
    <property type="entry name" value="GATase_2_dom"/>
</dbReference>
<dbReference type="EMBL" id="JANFYM010000055">
    <property type="protein sequence ID" value="MCQ4794020.1"/>
    <property type="molecule type" value="Genomic_DNA"/>
</dbReference>
<dbReference type="Pfam" id="PF13537">
    <property type="entry name" value="GATase_7"/>
    <property type="match status" value="1"/>
</dbReference>
<keyword evidence="3" id="KW-0061">Asparagine biosynthesis</keyword>
<dbReference type="InterPro" id="IPR051786">
    <property type="entry name" value="ASN_synthetase/amidase"/>
</dbReference>
<dbReference type="PANTHER" id="PTHR43284:SF1">
    <property type="entry name" value="ASPARAGINE SYNTHETASE"/>
    <property type="match status" value="1"/>
</dbReference>
<evidence type="ECO:0000313" key="6">
    <source>
        <dbReference type="EMBL" id="MCQ4794020.1"/>
    </source>
</evidence>
<reference evidence="6" key="1">
    <citation type="submission" date="2022-06" db="EMBL/GenBank/DDBJ databases">
        <title>Isolation of gut microbiota from human fecal samples.</title>
        <authorList>
            <person name="Pamer E.G."/>
            <person name="Barat B."/>
            <person name="Waligurski E."/>
            <person name="Medina S."/>
            <person name="Paddock L."/>
            <person name="Mostad J."/>
        </authorList>
    </citation>
    <scope>NUCLEOTIDE SEQUENCE</scope>
    <source>
        <strain evidence="6">SL.1.01</strain>
    </source>
</reference>
<comment type="pathway">
    <text evidence="1">Amino-acid biosynthesis; L-asparagine biosynthesis; L-asparagine from L-aspartate (L-Gln route): step 1/1.</text>
</comment>
<sequence>EAEEKLFCLRDQFGTKPFYYYETADGKLLYGTTIRKIMEQPGFVKELNEEMLQLYLSLTYVAGENTFFRGLKKLLPGRY</sequence>
<dbReference type="Proteomes" id="UP001206013">
    <property type="component" value="Unassembled WGS sequence"/>
</dbReference>
<dbReference type="AlphaFoldDB" id="A0AAW5JYI7"/>
<organism evidence="6 7">
    <name type="scientific">Bifidobacterium adolescentis</name>
    <dbReference type="NCBI Taxonomy" id="1680"/>
    <lineage>
        <taxon>Bacteria</taxon>
        <taxon>Bacillati</taxon>
        <taxon>Actinomycetota</taxon>
        <taxon>Actinomycetes</taxon>
        <taxon>Bifidobacteriales</taxon>
        <taxon>Bifidobacteriaceae</taxon>
        <taxon>Bifidobacterium</taxon>
    </lineage>
</organism>
<protein>
    <recommendedName>
        <fullName evidence="2">asparagine synthase (glutamine-hydrolyzing)</fullName>
        <ecNumber evidence="2">6.3.5.4</ecNumber>
    </recommendedName>
</protein>
<dbReference type="GO" id="GO:0004066">
    <property type="term" value="F:asparagine synthase (glutamine-hydrolyzing) activity"/>
    <property type="evidence" value="ECO:0007669"/>
    <property type="project" value="UniProtKB-EC"/>
</dbReference>
<dbReference type="GO" id="GO:0006529">
    <property type="term" value="P:asparagine biosynthetic process"/>
    <property type="evidence" value="ECO:0007669"/>
    <property type="project" value="UniProtKB-KW"/>
</dbReference>
<dbReference type="SUPFAM" id="SSF56235">
    <property type="entry name" value="N-terminal nucleophile aminohydrolases (Ntn hydrolases)"/>
    <property type="match status" value="1"/>
</dbReference>